<evidence type="ECO:0000256" key="4">
    <source>
        <dbReference type="ARBA" id="ARBA00022475"/>
    </source>
</evidence>
<sequence length="289" mass="32084">MKNRRNRMEKTFCVLVKFIAFAAVSILSLILIFILKESIGVFSKVSFISFIFGTEWQPLNSNKAGIMPFLLSTLYVSFIAVLIAMPIGIGFSIFMSILVNQRLKYVLKAFVNMLAGIPSVVYGFIGLSVIVKFFEKYLFFSTGESILCAAILLSIMILPYIVSSCDETMSKAYEKYEVYSKALGVSKWYMISNLILPGCKKSILCSTILATARAMGETMAVMMVIGNSPIMPTLFGKGETIPALIALEMGSAQIGSFHYHGLFASGFVLMMLILLINIIFYTINRKIQI</sequence>
<comment type="caution">
    <text evidence="10">Lacks conserved residue(s) required for the propagation of feature annotation.</text>
</comment>
<dbReference type="PROSITE" id="PS50928">
    <property type="entry name" value="ABC_TM1"/>
    <property type="match status" value="1"/>
</dbReference>
<dbReference type="PANTHER" id="PTHR30425:SF1">
    <property type="entry name" value="PHOSPHATE TRANSPORT SYSTEM PERMEASE PROTEIN PSTC"/>
    <property type="match status" value="1"/>
</dbReference>
<keyword evidence="5 10" id="KW-0592">Phosphate transport</keyword>
<comment type="function">
    <text evidence="10">Part of the binding-protein-dependent transport system for phosphate; probably responsible for the translocation of the substrate across the membrane.</text>
</comment>
<evidence type="ECO:0000313" key="12">
    <source>
        <dbReference type="EMBL" id="AKA69086.1"/>
    </source>
</evidence>
<keyword evidence="7 9" id="KW-1133">Transmembrane helix</keyword>
<dbReference type="InterPro" id="IPR011864">
    <property type="entry name" value="Phosphate_PstC"/>
</dbReference>
<dbReference type="GO" id="GO:0005886">
    <property type="term" value="C:plasma membrane"/>
    <property type="evidence" value="ECO:0007669"/>
    <property type="project" value="UniProtKB-SubCell"/>
</dbReference>
<dbReference type="Gene3D" id="1.10.3720.10">
    <property type="entry name" value="MetI-like"/>
    <property type="match status" value="1"/>
</dbReference>
<evidence type="ECO:0000256" key="6">
    <source>
        <dbReference type="ARBA" id="ARBA00022692"/>
    </source>
</evidence>
<evidence type="ECO:0000256" key="3">
    <source>
        <dbReference type="ARBA" id="ARBA00022448"/>
    </source>
</evidence>
<comment type="subcellular location">
    <subcellularLocation>
        <location evidence="1 9">Cell membrane</location>
        <topology evidence="1 9">Multi-pass membrane protein</topology>
    </subcellularLocation>
</comment>
<accession>A0A0E3GQS6</accession>
<dbReference type="CDD" id="cd06261">
    <property type="entry name" value="TM_PBP2"/>
    <property type="match status" value="1"/>
</dbReference>
<dbReference type="InterPro" id="IPR000515">
    <property type="entry name" value="MetI-like"/>
</dbReference>
<reference evidence="12 13" key="1">
    <citation type="journal article" date="2015" name="J. Biotechnol.">
        <title>Complete genome sequence of a malodorant-producing acetogen, Clostridium scatologenes ATCC 25775(T).</title>
        <authorList>
            <person name="Zhu Z."/>
            <person name="Guo T."/>
            <person name="Zheng H."/>
            <person name="Song T."/>
            <person name="Ouyang P."/>
            <person name="Xie J."/>
        </authorList>
    </citation>
    <scope>NUCLEOTIDE SEQUENCE [LARGE SCALE GENOMIC DNA]</scope>
    <source>
        <strain evidence="12 13">ATCC 25775</strain>
    </source>
</reference>
<evidence type="ECO:0000313" key="13">
    <source>
        <dbReference type="Proteomes" id="UP000033115"/>
    </source>
</evidence>
<dbReference type="KEGG" id="csq:CSCA_1961"/>
<dbReference type="AlphaFoldDB" id="A0A0E3GQS6"/>
<name>A0A0E3GQS6_CLOSL</name>
<feature type="transmembrane region" description="Helical" evidence="9">
    <location>
        <begin position="74"/>
        <end position="98"/>
    </location>
</feature>
<evidence type="ECO:0000256" key="2">
    <source>
        <dbReference type="ARBA" id="ARBA00007069"/>
    </source>
</evidence>
<dbReference type="NCBIfam" id="TIGR02138">
    <property type="entry name" value="phosphate_pstC"/>
    <property type="match status" value="1"/>
</dbReference>
<dbReference type="Pfam" id="PF00528">
    <property type="entry name" value="BPD_transp_1"/>
    <property type="match status" value="1"/>
</dbReference>
<keyword evidence="8 9" id="KW-0472">Membrane</keyword>
<dbReference type="HOGENOM" id="CLU_033621_1_0_9"/>
<dbReference type="EMBL" id="CP009933">
    <property type="protein sequence ID" value="AKA69086.1"/>
    <property type="molecule type" value="Genomic_DNA"/>
</dbReference>
<dbReference type="Proteomes" id="UP000033115">
    <property type="component" value="Chromosome"/>
</dbReference>
<evidence type="ECO:0000256" key="10">
    <source>
        <dbReference type="RuleBase" id="RU363054"/>
    </source>
</evidence>
<dbReference type="STRING" id="1548.CSCA_1961"/>
<evidence type="ECO:0000256" key="8">
    <source>
        <dbReference type="ARBA" id="ARBA00023136"/>
    </source>
</evidence>
<keyword evidence="6 9" id="KW-0812">Transmembrane</keyword>
<evidence type="ECO:0000256" key="5">
    <source>
        <dbReference type="ARBA" id="ARBA00022592"/>
    </source>
</evidence>
<protein>
    <recommendedName>
        <fullName evidence="10">Phosphate transport system permease protein</fullName>
    </recommendedName>
</protein>
<feature type="transmembrane region" description="Helical" evidence="9">
    <location>
        <begin position="137"/>
        <end position="162"/>
    </location>
</feature>
<dbReference type="SUPFAM" id="SSF161098">
    <property type="entry name" value="MetI-like"/>
    <property type="match status" value="1"/>
</dbReference>
<evidence type="ECO:0000256" key="9">
    <source>
        <dbReference type="RuleBase" id="RU363032"/>
    </source>
</evidence>
<dbReference type="InterPro" id="IPR035906">
    <property type="entry name" value="MetI-like_sf"/>
</dbReference>
<feature type="transmembrane region" description="Helical" evidence="9">
    <location>
        <begin position="110"/>
        <end position="131"/>
    </location>
</feature>
<evidence type="ECO:0000259" key="11">
    <source>
        <dbReference type="PROSITE" id="PS50928"/>
    </source>
</evidence>
<evidence type="ECO:0000256" key="7">
    <source>
        <dbReference type="ARBA" id="ARBA00022989"/>
    </source>
</evidence>
<organism evidence="12 13">
    <name type="scientific">Clostridium scatologenes</name>
    <dbReference type="NCBI Taxonomy" id="1548"/>
    <lineage>
        <taxon>Bacteria</taxon>
        <taxon>Bacillati</taxon>
        <taxon>Bacillota</taxon>
        <taxon>Clostridia</taxon>
        <taxon>Eubacteriales</taxon>
        <taxon>Clostridiaceae</taxon>
        <taxon>Clostridium</taxon>
    </lineage>
</organism>
<proteinExistence type="inferred from homology"/>
<gene>
    <name evidence="12" type="ORF">CSCA_1961</name>
</gene>
<keyword evidence="4 10" id="KW-1003">Cell membrane</keyword>
<keyword evidence="13" id="KW-1185">Reference proteome</keyword>
<evidence type="ECO:0000256" key="1">
    <source>
        <dbReference type="ARBA" id="ARBA00004651"/>
    </source>
</evidence>
<feature type="transmembrane region" description="Helical" evidence="9">
    <location>
        <begin position="12"/>
        <end position="35"/>
    </location>
</feature>
<dbReference type="InterPro" id="IPR051124">
    <property type="entry name" value="Phosphate_Transport_Permease"/>
</dbReference>
<keyword evidence="3 9" id="KW-0813">Transport</keyword>
<dbReference type="RefSeq" id="WP_029163456.1">
    <property type="nucleotide sequence ID" value="NZ_CP009933.1"/>
</dbReference>
<feature type="transmembrane region" description="Helical" evidence="9">
    <location>
        <begin position="257"/>
        <end position="283"/>
    </location>
</feature>
<feature type="domain" description="ABC transmembrane type-1" evidence="11">
    <location>
        <begin position="70"/>
        <end position="280"/>
    </location>
</feature>
<dbReference type="PANTHER" id="PTHR30425">
    <property type="entry name" value="PHOSPHATE TRANSPORT SYSTEM PERMEASE PROTEIN PST"/>
    <property type="match status" value="1"/>
</dbReference>
<dbReference type="GO" id="GO:0005315">
    <property type="term" value="F:phosphate transmembrane transporter activity"/>
    <property type="evidence" value="ECO:0007669"/>
    <property type="project" value="InterPro"/>
</dbReference>
<comment type="similarity">
    <text evidence="2 10">Belongs to the binding-protein-dependent transport system permease family. CysTW subfamily.</text>
</comment>
<dbReference type="GO" id="GO:0006817">
    <property type="term" value="P:phosphate ion transport"/>
    <property type="evidence" value="ECO:0007669"/>
    <property type="project" value="UniProtKB-KW"/>
</dbReference>